<dbReference type="RefSeq" id="WP_011700133.1">
    <property type="nucleotide sequence ID" value="NC_008554.1"/>
</dbReference>
<dbReference type="Proteomes" id="UP000001784">
    <property type="component" value="Chromosome"/>
</dbReference>
<evidence type="ECO:0000313" key="1">
    <source>
        <dbReference type="EMBL" id="ABK19008.1"/>
    </source>
</evidence>
<accession>A0LNK6</accession>
<dbReference type="InParanoid" id="A0LNK6"/>
<dbReference type="InterPro" id="IPR046733">
    <property type="entry name" value="DUF6625"/>
</dbReference>
<dbReference type="AlphaFoldDB" id="A0LNK6"/>
<dbReference type="HOGENOM" id="CLU_068038_1_0_7"/>
<dbReference type="eggNOG" id="ENOG502ZCE3">
    <property type="taxonomic scope" value="Bacteria"/>
</dbReference>
<dbReference type="EMBL" id="CP000478">
    <property type="protein sequence ID" value="ABK19008.1"/>
    <property type="molecule type" value="Genomic_DNA"/>
</dbReference>
<proteinExistence type="predicted"/>
<dbReference type="Pfam" id="PF20330">
    <property type="entry name" value="DUF6625"/>
    <property type="match status" value="1"/>
</dbReference>
<name>A0LNK6_SYNFM</name>
<evidence type="ECO:0000313" key="2">
    <source>
        <dbReference type="Proteomes" id="UP000001784"/>
    </source>
</evidence>
<dbReference type="OrthoDB" id="1910631at2"/>
<organism evidence="1 2">
    <name type="scientific">Syntrophobacter fumaroxidans (strain DSM 10017 / MPOB)</name>
    <dbReference type="NCBI Taxonomy" id="335543"/>
    <lineage>
        <taxon>Bacteria</taxon>
        <taxon>Pseudomonadati</taxon>
        <taxon>Thermodesulfobacteriota</taxon>
        <taxon>Syntrophobacteria</taxon>
        <taxon>Syntrophobacterales</taxon>
        <taxon>Syntrophobacteraceae</taxon>
        <taxon>Syntrophobacter</taxon>
    </lineage>
</organism>
<dbReference type="STRING" id="335543.Sfum_3335"/>
<sequence>MKHSICIASVYFGKLPVYHPFFIDSCSRNPSVDFVLIGDHWELIKSYLPENCRTIHLTLEEFNKLSTNMLGINIDLVNPYKLCDLKPALGNIFRSIFHEYDFWGYTDIDLILGNIRSFFTRELLDVYDVLFVRKEYATGSLFLIRNCGCCNYLYMNSPDYESVFADAHKYYDFDECAHEWQQLREGISIFDIKTNIVSFTQVVKKMEMEMQLRPYFKNIALEYIPRKQSAVFQNGRIYYNGKEYIIYHFVRNKMSSFFTFPHWNVIPTNYRITPYGVFEIGEQDSPLYVFFHRRSQIIPCWKKRLKRAVDLALQNQLFRHIKSYIQYRFANHT</sequence>
<keyword evidence="2" id="KW-1185">Reference proteome</keyword>
<reference evidence="1 2" key="1">
    <citation type="submission" date="2006-10" db="EMBL/GenBank/DDBJ databases">
        <title>Complete sequence of Syntrophobacter fumaroxidans MPOB.</title>
        <authorList>
            <consortium name="US DOE Joint Genome Institute"/>
            <person name="Copeland A."/>
            <person name="Lucas S."/>
            <person name="Lapidus A."/>
            <person name="Barry K."/>
            <person name="Detter J.C."/>
            <person name="Glavina del Rio T."/>
            <person name="Hammon N."/>
            <person name="Israni S."/>
            <person name="Pitluck S."/>
            <person name="Goltsman E.G."/>
            <person name="Martinez M."/>
            <person name="Schmutz J."/>
            <person name="Larimer F."/>
            <person name="Land M."/>
            <person name="Hauser L."/>
            <person name="Kyrpides N."/>
            <person name="Kim E."/>
            <person name="Boone D.R."/>
            <person name="Brockman F."/>
            <person name="Culley D."/>
            <person name="Ferry J."/>
            <person name="Gunsalus R."/>
            <person name="McInerney M.J."/>
            <person name="Morrison M."/>
            <person name="Plugge C."/>
            <person name="Rohlin L."/>
            <person name="Scholten J."/>
            <person name="Sieber J."/>
            <person name="Stams A.J.M."/>
            <person name="Worm P."/>
            <person name="Henstra A.M."/>
            <person name="Richardson P."/>
        </authorList>
    </citation>
    <scope>NUCLEOTIDE SEQUENCE [LARGE SCALE GENOMIC DNA]</scope>
    <source>
        <strain evidence="2">DSM 10017 / MPOB</strain>
    </source>
</reference>
<protein>
    <submittedName>
        <fullName evidence="1">Uncharacterized protein</fullName>
    </submittedName>
</protein>
<dbReference type="KEGG" id="sfu:Sfum_3335"/>
<gene>
    <name evidence="1" type="ordered locus">Sfum_3335</name>
</gene>